<organism evidence="1 2">
    <name type="scientific">Methyloprofundus sedimenti</name>
    <dbReference type="NCBI Taxonomy" id="1420851"/>
    <lineage>
        <taxon>Bacteria</taxon>
        <taxon>Pseudomonadati</taxon>
        <taxon>Pseudomonadota</taxon>
        <taxon>Gammaproteobacteria</taxon>
        <taxon>Methylococcales</taxon>
        <taxon>Methylococcaceae</taxon>
        <taxon>Methyloprofundus</taxon>
    </lineage>
</organism>
<dbReference type="EMBL" id="LPUF01000003">
    <property type="protein sequence ID" value="OQK15654.1"/>
    <property type="molecule type" value="Genomic_DNA"/>
</dbReference>
<evidence type="ECO:0000313" key="2">
    <source>
        <dbReference type="Proteomes" id="UP000191980"/>
    </source>
</evidence>
<dbReference type="PANTHER" id="PTHR42280">
    <property type="entry name" value="CITG FAMILY PROTEIN"/>
    <property type="match status" value="1"/>
</dbReference>
<dbReference type="AlphaFoldDB" id="A0A1V8M271"/>
<sequence>MLTQRQLIKAYEYACEIELRAFKPGNVSIYADGHDMTVDDFRLSAKQSSEPIGNRNYNLGERIYYAVKATREAVGCNTNLGIILLCAPLLLAAESAKSAKELRHKLAGVLANTSIEDADWVFRAIALAAPGGLGKSEQQDVAQKPGVTLTEAMQIASDRDRIALQFITNYKDVFDFLVLRYNWAFNRWGEAEWSAVAVYATMLAKYPDSHIERKYGGLYTKMVMDKMALVDGKLSNIDRPEQLKNYLRKVDDDFKFAGINPGTAADFTVVTVLAVQLELLLSNG</sequence>
<dbReference type="OrthoDB" id="8525901at2"/>
<dbReference type="InterPro" id="IPR002736">
    <property type="entry name" value="CitG"/>
</dbReference>
<dbReference type="GO" id="GO:0005524">
    <property type="term" value="F:ATP binding"/>
    <property type="evidence" value="ECO:0007669"/>
    <property type="project" value="InterPro"/>
</dbReference>
<dbReference type="GO" id="GO:0046917">
    <property type="term" value="F:triphosphoribosyl-dephospho-CoA synthase activity"/>
    <property type="evidence" value="ECO:0007669"/>
    <property type="project" value="InterPro"/>
</dbReference>
<dbReference type="RefSeq" id="WP_080523891.1">
    <property type="nucleotide sequence ID" value="NZ_LPUF01000003.1"/>
</dbReference>
<evidence type="ECO:0000313" key="1">
    <source>
        <dbReference type="EMBL" id="OQK15654.1"/>
    </source>
</evidence>
<dbReference type="PANTHER" id="PTHR42280:SF1">
    <property type="entry name" value="CITG FAMILY PROTEIN"/>
    <property type="match status" value="1"/>
</dbReference>
<proteinExistence type="predicted"/>
<name>A0A1V8M271_9GAMM</name>
<dbReference type="Pfam" id="PF01874">
    <property type="entry name" value="CitG"/>
    <property type="match status" value="1"/>
</dbReference>
<accession>A0A1V8M271</accession>
<keyword evidence="2" id="KW-1185">Reference proteome</keyword>
<gene>
    <name evidence="1" type="ORF">AU255_15670</name>
</gene>
<comment type="caution">
    <text evidence="1">The sequence shown here is derived from an EMBL/GenBank/DDBJ whole genome shotgun (WGS) entry which is preliminary data.</text>
</comment>
<dbReference type="Proteomes" id="UP000191980">
    <property type="component" value="Unassembled WGS sequence"/>
</dbReference>
<protein>
    <submittedName>
        <fullName evidence="1">Triphosphoribosyl-dephospho-CoA synthase</fullName>
    </submittedName>
</protein>
<dbReference type="STRING" id="1420851.AU255_15670"/>
<dbReference type="Gene3D" id="1.10.4200.10">
    <property type="entry name" value="Triphosphoribosyl-dephospho-CoA protein"/>
    <property type="match status" value="1"/>
</dbReference>
<reference evidence="1 2" key="1">
    <citation type="submission" date="2015-12" db="EMBL/GenBank/DDBJ databases">
        <authorList>
            <person name="Shamseldin A."/>
            <person name="Moawad H."/>
            <person name="Abd El-Rahim W.M."/>
            <person name="Sadowsky M.J."/>
        </authorList>
    </citation>
    <scope>NUCLEOTIDE SEQUENCE [LARGE SCALE GENOMIC DNA]</scope>
    <source>
        <strain evidence="1 2">WF1</strain>
    </source>
</reference>